<dbReference type="PRINTS" id="PR00344">
    <property type="entry name" value="BCTRLSENSOR"/>
</dbReference>
<protein>
    <recommendedName>
        <fullName evidence="2">histidine kinase</fullName>
        <ecNumber evidence="2">2.7.13.3</ecNumber>
    </recommendedName>
</protein>
<reference evidence="9 10" key="1">
    <citation type="journal article" date="2019" name="Int. J. Syst. Evol. Microbiol.">
        <title>The Global Catalogue of Microorganisms (GCM) 10K type strain sequencing project: providing services to taxonomists for standard genome sequencing and annotation.</title>
        <authorList>
            <consortium name="The Broad Institute Genomics Platform"/>
            <consortium name="The Broad Institute Genome Sequencing Center for Infectious Disease"/>
            <person name="Wu L."/>
            <person name="Ma J."/>
        </authorList>
    </citation>
    <scope>NUCLEOTIDE SEQUENCE [LARGE SCALE GENOMIC DNA]</scope>
    <source>
        <strain evidence="9 10">CGMCC 1.10593</strain>
    </source>
</reference>
<dbReference type="InterPro" id="IPR036890">
    <property type="entry name" value="HATPase_C_sf"/>
</dbReference>
<dbReference type="InterPro" id="IPR005467">
    <property type="entry name" value="His_kinase_dom"/>
</dbReference>
<dbReference type="Gene3D" id="3.30.565.10">
    <property type="entry name" value="Histidine kinase-like ATPase, C-terminal domain"/>
    <property type="match status" value="1"/>
</dbReference>
<gene>
    <name evidence="9" type="ORF">ACFSBW_11855</name>
</gene>
<dbReference type="Pfam" id="PF13426">
    <property type="entry name" value="PAS_9"/>
    <property type="match status" value="1"/>
</dbReference>
<dbReference type="GO" id="GO:0004673">
    <property type="term" value="F:protein histidine kinase activity"/>
    <property type="evidence" value="ECO:0007669"/>
    <property type="project" value="UniProtKB-EC"/>
</dbReference>
<dbReference type="AlphaFoldDB" id="A0ABD6DB33"/>
<evidence type="ECO:0000256" key="3">
    <source>
        <dbReference type="ARBA" id="ARBA00022679"/>
    </source>
</evidence>
<dbReference type="PROSITE" id="PS50112">
    <property type="entry name" value="PAS"/>
    <property type="match status" value="1"/>
</dbReference>
<evidence type="ECO:0000256" key="1">
    <source>
        <dbReference type="ARBA" id="ARBA00000085"/>
    </source>
</evidence>
<sequence>MTGQDGTANRPSEQFADGLGGLLPTLETVDIGIFVLDPAFTVEWINETAATYFGLSRADVIGQDKQTLIESTIASIFERPERFAETVIDTYRDNSYVEEFECHVLPGEGRAERWLRHQSRPIRSGPLAGGRIEHYADITDLKESQQRLAAQRDDLEVLNQVLRHDIRNDLQLVTAYAEMLAPHVDETGEAHRKRIVDSADNAIGLTESARDLADVMRSRQTETTSVVVSEVLDTQIAEVRAVNPGATITVDGSLPETAVVANSLLGSVVRNLLTNAIQHNRSEEPRVTVSATERDGWVEIRVADNGPGIPDSQKAELFGKGEKGLESAGTGIGLYLVRTLVESYGGEVRVQDDEPEGAVFVVDLPVAD</sequence>
<keyword evidence="3" id="KW-0808">Transferase</keyword>
<comment type="catalytic activity">
    <reaction evidence="1">
        <text>ATP + protein L-histidine = ADP + protein N-phospho-L-histidine.</text>
        <dbReference type="EC" id="2.7.13.3"/>
    </reaction>
</comment>
<evidence type="ECO:0000256" key="6">
    <source>
        <dbReference type="ARBA" id="ARBA00022840"/>
    </source>
</evidence>
<dbReference type="InterPro" id="IPR035965">
    <property type="entry name" value="PAS-like_dom_sf"/>
</dbReference>
<organism evidence="9 10">
    <name type="scientific">Halohasta litorea</name>
    <dbReference type="NCBI Taxonomy" id="869891"/>
    <lineage>
        <taxon>Archaea</taxon>
        <taxon>Methanobacteriati</taxon>
        <taxon>Methanobacteriota</taxon>
        <taxon>Stenosarchaea group</taxon>
        <taxon>Halobacteria</taxon>
        <taxon>Halobacteriales</taxon>
        <taxon>Haloferacaceae</taxon>
        <taxon>Halohasta</taxon>
    </lineage>
</organism>
<dbReference type="InterPro" id="IPR004358">
    <property type="entry name" value="Sig_transdc_His_kin-like_C"/>
</dbReference>
<keyword evidence="10" id="KW-1185">Reference proteome</keyword>
<dbReference type="SUPFAM" id="SSF55785">
    <property type="entry name" value="PYP-like sensor domain (PAS domain)"/>
    <property type="match status" value="1"/>
</dbReference>
<dbReference type="SUPFAM" id="SSF55874">
    <property type="entry name" value="ATPase domain of HSP90 chaperone/DNA topoisomerase II/histidine kinase"/>
    <property type="match status" value="1"/>
</dbReference>
<keyword evidence="5" id="KW-0418">Kinase</keyword>
<accession>A0ABD6DB33</accession>
<dbReference type="PROSITE" id="PS50109">
    <property type="entry name" value="HIS_KIN"/>
    <property type="match status" value="1"/>
</dbReference>
<feature type="domain" description="Histidine kinase" evidence="7">
    <location>
        <begin position="161"/>
        <end position="368"/>
    </location>
</feature>
<keyword evidence="6 9" id="KW-0067">ATP-binding</keyword>
<evidence type="ECO:0000256" key="4">
    <source>
        <dbReference type="ARBA" id="ARBA00022741"/>
    </source>
</evidence>
<dbReference type="GO" id="GO:0005524">
    <property type="term" value="F:ATP binding"/>
    <property type="evidence" value="ECO:0007669"/>
    <property type="project" value="UniProtKB-KW"/>
</dbReference>
<dbReference type="Proteomes" id="UP001597052">
    <property type="component" value="Unassembled WGS sequence"/>
</dbReference>
<evidence type="ECO:0000259" key="7">
    <source>
        <dbReference type="PROSITE" id="PS50109"/>
    </source>
</evidence>
<dbReference type="CDD" id="cd00130">
    <property type="entry name" value="PAS"/>
    <property type="match status" value="1"/>
</dbReference>
<evidence type="ECO:0000313" key="10">
    <source>
        <dbReference type="Proteomes" id="UP001597052"/>
    </source>
</evidence>
<dbReference type="Pfam" id="PF02518">
    <property type="entry name" value="HATPase_c"/>
    <property type="match status" value="1"/>
</dbReference>
<evidence type="ECO:0000256" key="5">
    <source>
        <dbReference type="ARBA" id="ARBA00022777"/>
    </source>
</evidence>
<dbReference type="CDD" id="cd00075">
    <property type="entry name" value="HATPase"/>
    <property type="match status" value="1"/>
</dbReference>
<evidence type="ECO:0000256" key="2">
    <source>
        <dbReference type="ARBA" id="ARBA00012438"/>
    </source>
</evidence>
<comment type="caution">
    <text evidence="9">The sequence shown here is derived from an EMBL/GenBank/DDBJ whole genome shotgun (WGS) entry which is preliminary data.</text>
</comment>
<dbReference type="NCBIfam" id="TIGR00229">
    <property type="entry name" value="sensory_box"/>
    <property type="match status" value="1"/>
</dbReference>
<proteinExistence type="predicted"/>
<evidence type="ECO:0000313" key="9">
    <source>
        <dbReference type="EMBL" id="MFD1642567.1"/>
    </source>
</evidence>
<dbReference type="InterPro" id="IPR003594">
    <property type="entry name" value="HATPase_dom"/>
</dbReference>
<dbReference type="PANTHER" id="PTHR44936:SF10">
    <property type="entry name" value="SENSOR PROTEIN RSTB"/>
    <property type="match status" value="1"/>
</dbReference>
<dbReference type="EMBL" id="JBHUDM010000003">
    <property type="protein sequence ID" value="MFD1642567.1"/>
    <property type="molecule type" value="Genomic_DNA"/>
</dbReference>
<dbReference type="PANTHER" id="PTHR44936">
    <property type="entry name" value="SENSOR PROTEIN CREC"/>
    <property type="match status" value="1"/>
</dbReference>
<keyword evidence="4" id="KW-0547">Nucleotide-binding</keyword>
<name>A0ABD6DB33_9EURY</name>
<dbReference type="InterPro" id="IPR050980">
    <property type="entry name" value="2C_sensor_his_kinase"/>
</dbReference>
<dbReference type="EC" id="2.7.13.3" evidence="2"/>
<dbReference type="RefSeq" id="WP_256395966.1">
    <property type="nucleotide sequence ID" value="NZ_JANHDJ010000003.1"/>
</dbReference>
<dbReference type="Gene3D" id="3.30.450.20">
    <property type="entry name" value="PAS domain"/>
    <property type="match status" value="1"/>
</dbReference>
<dbReference type="SMART" id="SM00387">
    <property type="entry name" value="HATPase_c"/>
    <property type="match status" value="1"/>
</dbReference>
<feature type="domain" description="PAS" evidence="8">
    <location>
        <begin position="26"/>
        <end position="63"/>
    </location>
</feature>
<dbReference type="InterPro" id="IPR000014">
    <property type="entry name" value="PAS"/>
</dbReference>
<evidence type="ECO:0000259" key="8">
    <source>
        <dbReference type="PROSITE" id="PS50112"/>
    </source>
</evidence>